<dbReference type="SUPFAM" id="SSF48452">
    <property type="entry name" value="TPR-like"/>
    <property type="match status" value="1"/>
</dbReference>
<dbReference type="GO" id="GO:0003677">
    <property type="term" value="F:DNA binding"/>
    <property type="evidence" value="ECO:0007669"/>
    <property type="project" value="UniProtKB-KW"/>
</dbReference>
<proteinExistence type="predicted"/>
<feature type="region of interest" description="Disordered" evidence="1">
    <location>
        <begin position="76"/>
        <end position="101"/>
    </location>
</feature>
<organism evidence="3 4">
    <name type="scientific">Thermobifida cellulosilytica TB100</name>
    <dbReference type="NCBI Taxonomy" id="665004"/>
    <lineage>
        <taxon>Bacteria</taxon>
        <taxon>Bacillati</taxon>
        <taxon>Actinomycetota</taxon>
        <taxon>Actinomycetes</taxon>
        <taxon>Streptosporangiales</taxon>
        <taxon>Nocardiopsidaceae</taxon>
        <taxon>Thermobifida</taxon>
    </lineage>
</organism>
<gene>
    <name evidence="3" type="ORF">AC529_14585</name>
</gene>
<dbReference type="SMART" id="SM00530">
    <property type="entry name" value="HTH_XRE"/>
    <property type="match status" value="1"/>
</dbReference>
<keyword evidence="4" id="KW-1185">Reference proteome</keyword>
<accession>A0A147KFD0</accession>
<evidence type="ECO:0000256" key="1">
    <source>
        <dbReference type="SAM" id="MobiDB-lite"/>
    </source>
</evidence>
<feature type="compositionally biased region" description="Low complexity" evidence="1">
    <location>
        <begin position="76"/>
        <end position="91"/>
    </location>
</feature>
<evidence type="ECO:0000259" key="2">
    <source>
        <dbReference type="PROSITE" id="PS50943"/>
    </source>
</evidence>
<dbReference type="Pfam" id="PF13560">
    <property type="entry name" value="HTH_31"/>
    <property type="match status" value="1"/>
</dbReference>
<protein>
    <submittedName>
        <fullName evidence="3">DNA-binding protein</fullName>
    </submittedName>
</protein>
<dbReference type="InterPro" id="IPR011990">
    <property type="entry name" value="TPR-like_helical_dom_sf"/>
</dbReference>
<evidence type="ECO:0000313" key="4">
    <source>
        <dbReference type="Proteomes" id="UP000074382"/>
    </source>
</evidence>
<dbReference type="Gene3D" id="1.10.260.40">
    <property type="entry name" value="lambda repressor-like DNA-binding domains"/>
    <property type="match status" value="1"/>
</dbReference>
<dbReference type="PATRIC" id="fig|665004.4.peg.3070"/>
<dbReference type="STRING" id="665004.AC529_14585"/>
<dbReference type="AlphaFoldDB" id="A0A147KFD0"/>
<dbReference type="SUPFAM" id="SSF47413">
    <property type="entry name" value="lambda repressor-like DNA-binding domains"/>
    <property type="match status" value="1"/>
</dbReference>
<dbReference type="CDD" id="cd00093">
    <property type="entry name" value="HTH_XRE"/>
    <property type="match status" value="1"/>
</dbReference>
<reference evidence="4" key="1">
    <citation type="journal article" date="2017" name="Acta Aliment.">
        <title>Plant polysaccharide degrading enzyme system of Thermpbifida cellulosilytica TB100 revealed by de novo genome project data.</title>
        <authorList>
            <person name="Toth A."/>
            <person name="Baka E."/>
            <person name="Luzics S."/>
            <person name="Bata-Vidacs I."/>
            <person name="Nagy I."/>
            <person name="Balint B."/>
            <person name="Herceg R."/>
            <person name="Olasz F."/>
            <person name="Wilk T."/>
            <person name="Nagy T."/>
            <person name="Kriszt B."/>
            <person name="Nagy I."/>
            <person name="Kukolya J."/>
        </authorList>
    </citation>
    <scope>NUCLEOTIDE SEQUENCE [LARGE SCALE GENOMIC DNA]</scope>
    <source>
        <strain evidence="4">TB100</strain>
    </source>
</reference>
<dbReference type="Proteomes" id="UP000074382">
    <property type="component" value="Unassembled WGS sequence"/>
</dbReference>
<keyword evidence="3" id="KW-0238">DNA-binding</keyword>
<dbReference type="InterPro" id="IPR010982">
    <property type="entry name" value="Lambda_DNA-bd_dom_sf"/>
</dbReference>
<sequence>MAAALATCDMASLVEAVRLARGWSQADLARTVGYSQSWVSRVVNGQQSLTLNQVREVCERLGIPVHLLRFAPASPVSTPSVASRPPAASAAGRTKGAGPTRRRDFTKAVALAAFPLPSASAVGDIHELTAATLRAITGGQRRLDASAPSRDLVKAALAHLELSSRTLLRARQTPFLTEVAAATSEAAGFAAWLHADMGDAGSARMFYRRAVEHARQSEDVLLAVYMLGSLAIFEVDSEDPVLGLQLAHEATRRLGDGAHPTARAWLSCVRALAHAGLGDVSAAQRELGRAEAAVERSDNTEPPWPWVFPFDSAKVAGYRALAAVRLHRPHEARTAFSEAFATMSPAPKQRSMLMVELASVHADAGDVDEAFRLAAEALHTGAAYRSEKVVNRVRRFRREYRGPYARCVAELDEQLTSLVTGRLRL</sequence>
<dbReference type="PROSITE" id="PS50943">
    <property type="entry name" value="HTH_CROC1"/>
    <property type="match status" value="1"/>
</dbReference>
<dbReference type="Gene3D" id="1.25.40.10">
    <property type="entry name" value="Tetratricopeptide repeat domain"/>
    <property type="match status" value="1"/>
</dbReference>
<evidence type="ECO:0000313" key="3">
    <source>
        <dbReference type="EMBL" id="KUP95970.1"/>
    </source>
</evidence>
<comment type="caution">
    <text evidence="3">The sequence shown here is derived from an EMBL/GenBank/DDBJ whole genome shotgun (WGS) entry which is preliminary data.</text>
</comment>
<dbReference type="EMBL" id="LGEM01000102">
    <property type="protein sequence ID" value="KUP95970.1"/>
    <property type="molecule type" value="Genomic_DNA"/>
</dbReference>
<feature type="domain" description="HTH cro/C1-type" evidence="2">
    <location>
        <begin position="14"/>
        <end position="68"/>
    </location>
</feature>
<dbReference type="InterPro" id="IPR001387">
    <property type="entry name" value="Cro/C1-type_HTH"/>
</dbReference>
<name>A0A147KFD0_THECS</name>